<dbReference type="EMBL" id="JAHRIQ010092836">
    <property type="protein sequence ID" value="MEQ2250644.1"/>
    <property type="molecule type" value="Genomic_DNA"/>
</dbReference>
<comment type="caution">
    <text evidence="1">The sequence shown here is derived from an EMBL/GenBank/DDBJ whole genome shotgun (WGS) entry which is preliminary data.</text>
</comment>
<sequence length="91" mass="10185">MFPLITCLPVSLVHTPLPSAYKLSSSHCSSLVSHVIFLATLVDFLSSSLWFSFCLPPEYTLWTTCLNFVHCLPAYTTYDCLPELQIAPLKC</sequence>
<proteinExistence type="predicted"/>
<reference evidence="1 2" key="1">
    <citation type="submission" date="2021-06" db="EMBL/GenBank/DDBJ databases">
        <authorList>
            <person name="Palmer J.M."/>
        </authorList>
    </citation>
    <scope>NUCLEOTIDE SEQUENCE [LARGE SCALE GENOMIC DNA]</scope>
    <source>
        <strain evidence="2">if_2019</strain>
        <tissue evidence="1">Muscle</tissue>
    </source>
</reference>
<organism evidence="1 2">
    <name type="scientific">Ilyodon furcidens</name>
    <name type="common">goldbreast splitfin</name>
    <dbReference type="NCBI Taxonomy" id="33524"/>
    <lineage>
        <taxon>Eukaryota</taxon>
        <taxon>Metazoa</taxon>
        <taxon>Chordata</taxon>
        <taxon>Craniata</taxon>
        <taxon>Vertebrata</taxon>
        <taxon>Euteleostomi</taxon>
        <taxon>Actinopterygii</taxon>
        <taxon>Neopterygii</taxon>
        <taxon>Teleostei</taxon>
        <taxon>Neoteleostei</taxon>
        <taxon>Acanthomorphata</taxon>
        <taxon>Ovalentaria</taxon>
        <taxon>Atherinomorphae</taxon>
        <taxon>Cyprinodontiformes</taxon>
        <taxon>Goodeidae</taxon>
        <taxon>Ilyodon</taxon>
    </lineage>
</organism>
<evidence type="ECO:0000313" key="2">
    <source>
        <dbReference type="Proteomes" id="UP001482620"/>
    </source>
</evidence>
<dbReference type="Proteomes" id="UP001482620">
    <property type="component" value="Unassembled WGS sequence"/>
</dbReference>
<accession>A0ABV0V0N7</accession>
<protein>
    <submittedName>
        <fullName evidence="1">Uncharacterized protein</fullName>
    </submittedName>
</protein>
<evidence type="ECO:0000313" key="1">
    <source>
        <dbReference type="EMBL" id="MEQ2250644.1"/>
    </source>
</evidence>
<name>A0ABV0V0N7_9TELE</name>
<gene>
    <name evidence="1" type="ORF">ILYODFUR_003053</name>
</gene>
<keyword evidence="2" id="KW-1185">Reference proteome</keyword>